<comment type="caution">
    <text evidence="1">The sequence shown here is derived from an EMBL/GenBank/DDBJ whole genome shotgun (WGS) entry which is preliminary data.</text>
</comment>
<organism evidence="1 2">
    <name type="scientific">Kitasatospora kazusensis</name>
    <dbReference type="NCBI Taxonomy" id="407974"/>
    <lineage>
        <taxon>Bacteria</taxon>
        <taxon>Bacillati</taxon>
        <taxon>Actinomycetota</taxon>
        <taxon>Actinomycetes</taxon>
        <taxon>Kitasatosporales</taxon>
        <taxon>Streptomycetaceae</taxon>
        <taxon>Kitasatospora</taxon>
    </lineage>
</organism>
<accession>A0ABN2YND7</accession>
<dbReference type="EMBL" id="BAAANT010000001">
    <property type="protein sequence ID" value="GAA2129889.1"/>
    <property type="molecule type" value="Genomic_DNA"/>
</dbReference>
<proteinExistence type="predicted"/>
<sequence>MSTLKQVPGLGIARLDGGGLAYRLADPVTTDDVVGLARQQWCRRLEVCDASSDGQRPAQFRAVCELDGDPFVLVGRIGEGA</sequence>
<protein>
    <submittedName>
        <fullName evidence="1">Uncharacterized protein</fullName>
    </submittedName>
</protein>
<dbReference type="RefSeq" id="WP_344459599.1">
    <property type="nucleotide sequence ID" value="NZ_BAAANT010000001.1"/>
</dbReference>
<reference evidence="1 2" key="1">
    <citation type="journal article" date="2019" name="Int. J. Syst. Evol. Microbiol.">
        <title>The Global Catalogue of Microorganisms (GCM) 10K type strain sequencing project: providing services to taxonomists for standard genome sequencing and annotation.</title>
        <authorList>
            <consortium name="The Broad Institute Genomics Platform"/>
            <consortium name="The Broad Institute Genome Sequencing Center for Infectious Disease"/>
            <person name="Wu L."/>
            <person name="Ma J."/>
        </authorList>
    </citation>
    <scope>NUCLEOTIDE SEQUENCE [LARGE SCALE GENOMIC DNA]</scope>
    <source>
        <strain evidence="1 2">JCM 14560</strain>
    </source>
</reference>
<name>A0ABN2YND7_9ACTN</name>
<evidence type="ECO:0000313" key="2">
    <source>
        <dbReference type="Proteomes" id="UP001422759"/>
    </source>
</evidence>
<dbReference type="Proteomes" id="UP001422759">
    <property type="component" value="Unassembled WGS sequence"/>
</dbReference>
<keyword evidence="2" id="KW-1185">Reference proteome</keyword>
<evidence type="ECO:0000313" key="1">
    <source>
        <dbReference type="EMBL" id="GAA2129889.1"/>
    </source>
</evidence>
<gene>
    <name evidence="1" type="ORF">GCM10009760_01660</name>
</gene>